<name>A0A401QPJ6_SCYTO</name>
<dbReference type="SUPFAM" id="SSF56235">
    <property type="entry name" value="N-terminal nucleophile aminohydrolases (Ntn hydrolases)"/>
    <property type="match status" value="1"/>
</dbReference>
<dbReference type="InterPro" id="IPR001353">
    <property type="entry name" value="Proteasome_sua/b"/>
</dbReference>
<reference evidence="1 2" key="1">
    <citation type="journal article" date="2018" name="Nat. Ecol. Evol.">
        <title>Shark genomes provide insights into elasmobranch evolution and the origin of vertebrates.</title>
        <authorList>
            <person name="Hara Y"/>
            <person name="Yamaguchi K"/>
            <person name="Onimaru K"/>
            <person name="Kadota M"/>
            <person name="Koyanagi M"/>
            <person name="Keeley SD"/>
            <person name="Tatsumi K"/>
            <person name="Tanaka K"/>
            <person name="Motone F"/>
            <person name="Kageyama Y"/>
            <person name="Nozu R"/>
            <person name="Adachi N"/>
            <person name="Nishimura O"/>
            <person name="Nakagawa R"/>
            <person name="Tanegashima C"/>
            <person name="Kiyatake I"/>
            <person name="Matsumoto R"/>
            <person name="Murakumo K"/>
            <person name="Nishida K"/>
            <person name="Terakita A"/>
            <person name="Kuratani S"/>
            <person name="Sato K"/>
            <person name="Hyodo S Kuraku.S."/>
        </authorList>
    </citation>
    <scope>NUCLEOTIDE SEQUENCE [LARGE SCALE GENOMIC DNA]</scope>
</reference>
<dbReference type="Gene3D" id="3.60.20.10">
    <property type="entry name" value="Glutamine Phosphoribosylpyrophosphate, subunit 1, domain 1"/>
    <property type="match status" value="1"/>
</dbReference>
<dbReference type="InterPro" id="IPR029055">
    <property type="entry name" value="Ntn_hydrolases_N"/>
</dbReference>
<dbReference type="Pfam" id="PF00227">
    <property type="entry name" value="Proteasome"/>
    <property type="match status" value="1"/>
</dbReference>
<keyword evidence="2" id="KW-1185">Reference proteome</keyword>
<dbReference type="EMBL" id="BFAA01451337">
    <property type="protein sequence ID" value="GCB87321.1"/>
    <property type="molecule type" value="Genomic_DNA"/>
</dbReference>
<dbReference type="GO" id="GO:0005839">
    <property type="term" value="C:proteasome core complex"/>
    <property type="evidence" value="ECO:0007669"/>
    <property type="project" value="InterPro"/>
</dbReference>
<dbReference type="OrthoDB" id="37597at2759"/>
<evidence type="ECO:0000313" key="1">
    <source>
        <dbReference type="EMBL" id="GCB87321.1"/>
    </source>
</evidence>
<dbReference type="GO" id="GO:0051603">
    <property type="term" value="P:proteolysis involved in protein catabolic process"/>
    <property type="evidence" value="ECO:0007669"/>
    <property type="project" value="InterPro"/>
</dbReference>
<gene>
    <name evidence="1" type="ORF">scyTo_0028011</name>
</gene>
<evidence type="ECO:0008006" key="3">
    <source>
        <dbReference type="Google" id="ProtNLM"/>
    </source>
</evidence>
<evidence type="ECO:0000313" key="2">
    <source>
        <dbReference type="Proteomes" id="UP000288216"/>
    </source>
</evidence>
<accession>A0A401QPJ6</accession>
<dbReference type="AlphaFoldDB" id="A0A401QPJ6"/>
<protein>
    <recommendedName>
        <fullName evidence="3">Proteasome subunit beta type-8</fullName>
    </recommendedName>
</protein>
<proteinExistence type="predicted"/>
<comment type="caution">
    <text evidence="1">The sequence shown here is derived from an EMBL/GenBank/DDBJ whole genome shotgun (WGS) entry which is preliminary data.</text>
</comment>
<organism evidence="1 2">
    <name type="scientific">Scyliorhinus torazame</name>
    <name type="common">Cloudy catshark</name>
    <name type="synonym">Catulus torazame</name>
    <dbReference type="NCBI Taxonomy" id="75743"/>
    <lineage>
        <taxon>Eukaryota</taxon>
        <taxon>Metazoa</taxon>
        <taxon>Chordata</taxon>
        <taxon>Craniata</taxon>
        <taxon>Vertebrata</taxon>
        <taxon>Chondrichthyes</taxon>
        <taxon>Elasmobranchii</taxon>
        <taxon>Galeomorphii</taxon>
        <taxon>Galeoidea</taxon>
        <taxon>Carcharhiniformes</taxon>
        <taxon>Scyliorhinidae</taxon>
        <taxon>Scyliorhinus</taxon>
    </lineage>
</organism>
<dbReference type="STRING" id="75743.A0A401QPJ6"/>
<sequence>MLDRGYQHDMSPKEAYDLAKQAIYHATYCDAYSGGIVSLYHVKETGWVRICRDDVMGLHQKYKDGCK</sequence>
<dbReference type="Proteomes" id="UP000288216">
    <property type="component" value="Unassembled WGS sequence"/>
</dbReference>